<keyword evidence="6" id="KW-0175">Coiled coil</keyword>
<dbReference type="Proteomes" id="UP001202328">
    <property type="component" value="Unassembled WGS sequence"/>
</dbReference>
<accession>A0AAD4SIE4</accession>
<keyword evidence="9" id="KW-1185">Reference proteome</keyword>
<dbReference type="PANTHER" id="PTHR11945:SF776">
    <property type="entry name" value="AGAMOUS-LIKE 50-RELATED"/>
    <property type="match status" value="1"/>
</dbReference>
<dbReference type="AlphaFoldDB" id="A0AAD4SIE4"/>
<evidence type="ECO:0000256" key="4">
    <source>
        <dbReference type="ARBA" id="ARBA00023163"/>
    </source>
</evidence>
<organism evidence="8 9">
    <name type="scientific">Papaver atlanticum</name>
    <dbReference type="NCBI Taxonomy" id="357466"/>
    <lineage>
        <taxon>Eukaryota</taxon>
        <taxon>Viridiplantae</taxon>
        <taxon>Streptophyta</taxon>
        <taxon>Embryophyta</taxon>
        <taxon>Tracheophyta</taxon>
        <taxon>Spermatophyta</taxon>
        <taxon>Magnoliopsida</taxon>
        <taxon>Ranunculales</taxon>
        <taxon>Papaveraceae</taxon>
        <taxon>Papaveroideae</taxon>
        <taxon>Papaver</taxon>
    </lineage>
</organism>
<evidence type="ECO:0000313" key="9">
    <source>
        <dbReference type="Proteomes" id="UP001202328"/>
    </source>
</evidence>
<feature type="domain" description="MADS-box" evidence="7">
    <location>
        <begin position="2"/>
        <end position="62"/>
    </location>
</feature>
<comment type="subcellular location">
    <subcellularLocation>
        <location evidence="1">Nucleus</location>
    </subcellularLocation>
</comment>
<keyword evidence="4" id="KW-0804">Transcription</keyword>
<dbReference type="InterPro" id="IPR036879">
    <property type="entry name" value="TF_MADSbox_sf"/>
</dbReference>
<dbReference type="GO" id="GO:0046983">
    <property type="term" value="F:protein dimerization activity"/>
    <property type="evidence" value="ECO:0007669"/>
    <property type="project" value="InterPro"/>
</dbReference>
<keyword evidence="2" id="KW-0805">Transcription regulation</keyword>
<dbReference type="EMBL" id="JAJJMB010010581">
    <property type="protein sequence ID" value="KAI3907659.1"/>
    <property type="molecule type" value="Genomic_DNA"/>
</dbReference>
<dbReference type="GO" id="GO:0000981">
    <property type="term" value="F:DNA-binding transcription factor activity, RNA polymerase II-specific"/>
    <property type="evidence" value="ECO:0007669"/>
    <property type="project" value="TreeGrafter"/>
</dbReference>
<name>A0AAD4SIE4_9MAGN</name>
<dbReference type="GO" id="GO:0005634">
    <property type="term" value="C:nucleus"/>
    <property type="evidence" value="ECO:0007669"/>
    <property type="project" value="UniProtKB-SubCell"/>
</dbReference>
<dbReference type="SUPFAM" id="SSF55455">
    <property type="entry name" value="SRF-like"/>
    <property type="match status" value="1"/>
</dbReference>
<dbReference type="PANTHER" id="PTHR11945">
    <property type="entry name" value="MADS BOX PROTEIN"/>
    <property type="match status" value="1"/>
</dbReference>
<keyword evidence="5" id="KW-0539">Nucleus</keyword>
<protein>
    <recommendedName>
        <fullName evidence="7">MADS-box domain-containing protein</fullName>
    </recommendedName>
</protein>
<evidence type="ECO:0000256" key="6">
    <source>
        <dbReference type="SAM" id="Coils"/>
    </source>
</evidence>
<feature type="coiled-coil region" evidence="6">
    <location>
        <begin position="5"/>
        <end position="32"/>
    </location>
</feature>
<evidence type="ECO:0000256" key="2">
    <source>
        <dbReference type="ARBA" id="ARBA00023015"/>
    </source>
</evidence>
<evidence type="ECO:0000256" key="3">
    <source>
        <dbReference type="ARBA" id="ARBA00023125"/>
    </source>
</evidence>
<comment type="caution">
    <text evidence="8">The sequence shown here is derived from an EMBL/GenBank/DDBJ whole genome shotgun (WGS) entry which is preliminary data.</text>
</comment>
<dbReference type="Gene3D" id="3.40.1810.10">
    <property type="entry name" value="Transcription factor, MADS-box"/>
    <property type="match status" value="1"/>
</dbReference>
<dbReference type="PROSITE" id="PS50066">
    <property type="entry name" value="MADS_BOX_2"/>
    <property type="match status" value="1"/>
</dbReference>
<gene>
    <name evidence="8" type="ORF">MKW98_016303</name>
</gene>
<evidence type="ECO:0000256" key="5">
    <source>
        <dbReference type="ARBA" id="ARBA00023242"/>
    </source>
</evidence>
<dbReference type="GO" id="GO:0000978">
    <property type="term" value="F:RNA polymerase II cis-regulatory region sequence-specific DNA binding"/>
    <property type="evidence" value="ECO:0007669"/>
    <property type="project" value="TreeGrafter"/>
</dbReference>
<keyword evidence="3" id="KW-0238">DNA-binding</keyword>
<reference evidence="8" key="1">
    <citation type="submission" date="2022-04" db="EMBL/GenBank/DDBJ databases">
        <title>A functionally conserved STORR gene fusion in Papaver species that diverged 16.8 million years ago.</title>
        <authorList>
            <person name="Catania T."/>
        </authorList>
    </citation>
    <scope>NUCLEOTIDE SEQUENCE</scope>
    <source>
        <strain evidence="8">S-188037</strain>
    </source>
</reference>
<dbReference type="InterPro" id="IPR002100">
    <property type="entry name" value="TF_MADSbox"/>
</dbReference>
<evidence type="ECO:0000259" key="7">
    <source>
        <dbReference type="PROSITE" id="PS50066"/>
    </source>
</evidence>
<evidence type="ECO:0000313" key="8">
    <source>
        <dbReference type="EMBL" id="KAI3907659.1"/>
    </source>
</evidence>
<proteinExistence type="predicted"/>
<dbReference type="Pfam" id="PF00319">
    <property type="entry name" value="SRF-TF"/>
    <property type="match status" value="1"/>
</dbReference>
<evidence type="ECO:0000256" key="1">
    <source>
        <dbReference type="ARBA" id="ARBA00004123"/>
    </source>
</evidence>
<sequence length="192" mass="22069">MDRKKKHVIKKIENEEERLAEFERRRKELQEEACAISSETGAEIDLVGFTPDGRTFNFGSTSDGKMYDRFISEEKVKGLIAANQNQVMIPEEENESESEEEENDGFWWNNIDINKLDTVEEVEALKKALLQVKKKLHLRSISFIAECTPDEAFSVLGGDIIFARGAFARMWIWEMVELGTATRETTCTYFQG</sequence>